<feature type="transmembrane region" description="Helical" evidence="2">
    <location>
        <begin position="166"/>
        <end position="184"/>
    </location>
</feature>
<keyword evidence="2" id="KW-0812">Transmembrane</keyword>
<dbReference type="InterPro" id="IPR043128">
    <property type="entry name" value="Rev_trsase/Diguanyl_cyclase"/>
</dbReference>
<protein>
    <submittedName>
        <fullName evidence="4">GGDEF domain-containing protein</fullName>
    </submittedName>
</protein>
<dbReference type="Pfam" id="PF00990">
    <property type="entry name" value="GGDEF"/>
    <property type="match status" value="1"/>
</dbReference>
<feature type="region of interest" description="Disordered" evidence="1">
    <location>
        <begin position="393"/>
        <end position="425"/>
    </location>
</feature>
<dbReference type="PROSITE" id="PS50887">
    <property type="entry name" value="GGDEF"/>
    <property type="match status" value="1"/>
</dbReference>
<dbReference type="InterPro" id="IPR000160">
    <property type="entry name" value="GGDEF_dom"/>
</dbReference>
<dbReference type="InterPro" id="IPR029787">
    <property type="entry name" value="Nucleotide_cyclase"/>
</dbReference>
<dbReference type="RefSeq" id="WP_264073753.1">
    <property type="nucleotide sequence ID" value="NZ_CP076676.1"/>
</dbReference>
<gene>
    <name evidence="4" type="ORF">KQX62_15415</name>
</gene>
<reference evidence="4" key="1">
    <citation type="journal article" date="2022" name="Biol. Control">
        <title>In silico genomic analysis of Rhodopseudomonas palustris strains revealed potential biocontrol agents and crop yield enhancers.</title>
        <authorList>
            <person name="Surachat K."/>
            <person name="Kantachote D."/>
            <person name="Deachamag P."/>
            <person name="Wonglapsuwan M."/>
        </authorList>
    </citation>
    <scope>NUCLEOTIDE SEQUENCE</scope>
    <source>
        <strain evidence="4">TLS06</strain>
    </source>
</reference>
<evidence type="ECO:0000256" key="1">
    <source>
        <dbReference type="SAM" id="MobiDB-lite"/>
    </source>
</evidence>
<dbReference type="Proteomes" id="UP001163166">
    <property type="component" value="Chromosome"/>
</dbReference>
<keyword evidence="2" id="KW-0472">Membrane</keyword>
<dbReference type="NCBIfam" id="TIGR00254">
    <property type="entry name" value="GGDEF"/>
    <property type="match status" value="1"/>
</dbReference>
<dbReference type="AlphaFoldDB" id="A0AAX3DUN0"/>
<dbReference type="SMART" id="SM00267">
    <property type="entry name" value="GGDEF"/>
    <property type="match status" value="1"/>
</dbReference>
<feature type="domain" description="GGDEF" evidence="3">
    <location>
        <begin position="260"/>
        <end position="393"/>
    </location>
</feature>
<evidence type="ECO:0000313" key="4">
    <source>
        <dbReference type="EMBL" id="UYO38122.1"/>
    </source>
</evidence>
<feature type="transmembrane region" description="Helical" evidence="2">
    <location>
        <begin position="56"/>
        <end position="85"/>
    </location>
</feature>
<dbReference type="EMBL" id="CP076676">
    <property type="protein sequence ID" value="UYO38122.1"/>
    <property type="molecule type" value="Genomic_DNA"/>
</dbReference>
<sequence length="449" mass="48156">MRLISERYLPSTNASFLRAIGPSSPIITWLISGPQPQPASIVRKLLLHTQTRKRTLVLAIFSTTLMAAVVAATTGAIWAMVWLAVELGFGAARYSALAALQRDEAAGRPGNAVLPLYLGMSWAICYGIGCGLCAISGEWLLILMAGIFISGLAGGISSRNSGTPRYGITLIYLLGTPYSVAMVLSPLPYMYIVGLLVPIWGLGMALVLLENYEVLLNLFLSERKNRRLANYDSLTGLPNRVLKRQRFERLLRGADASAAAPLTVFCLDLDGFKSANDRFGHAAGDAVLVSVAERLRSSVREQDQVFRVGGDEFVVLLPGTRTDDAAPVAQRIIAAIAEPFELAGHGRLDIGVSIGAATFPTDGSTVDDLLRAADIAMYEAKRQGKGRFVAAGRNGMATRPPAPVTPNLAPPSRRRAAESADRWPKRQLQSLAKAAEIRITAHPQIPAGS</sequence>
<keyword evidence="2" id="KW-1133">Transmembrane helix</keyword>
<dbReference type="Gene3D" id="3.30.70.270">
    <property type="match status" value="1"/>
</dbReference>
<feature type="compositionally biased region" description="Basic and acidic residues" evidence="1">
    <location>
        <begin position="415"/>
        <end position="424"/>
    </location>
</feature>
<organism evidence="4 5">
    <name type="scientific">Rhodopseudomonas palustris</name>
    <dbReference type="NCBI Taxonomy" id="1076"/>
    <lineage>
        <taxon>Bacteria</taxon>
        <taxon>Pseudomonadati</taxon>
        <taxon>Pseudomonadota</taxon>
        <taxon>Alphaproteobacteria</taxon>
        <taxon>Hyphomicrobiales</taxon>
        <taxon>Nitrobacteraceae</taxon>
        <taxon>Rhodopseudomonas</taxon>
    </lineage>
</organism>
<dbReference type="SUPFAM" id="SSF55073">
    <property type="entry name" value="Nucleotide cyclase"/>
    <property type="match status" value="1"/>
</dbReference>
<name>A0AAX3DUN0_RHOPL</name>
<proteinExistence type="predicted"/>
<feature type="transmembrane region" description="Helical" evidence="2">
    <location>
        <begin position="121"/>
        <end position="154"/>
    </location>
</feature>
<evidence type="ECO:0000313" key="5">
    <source>
        <dbReference type="Proteomes" id="UP001163166"/>
    </source>
</evidence>
<dbReference type="PANTHER" id="PTHR46663:SF2">
    <property type="entry name" value="GGDEF DOMAIN-CONTAINING PROTEIN"/>
    <property type="match status" value="1"/>
</dbReference>
<dbReference type="FunFam" id="3.30.70.270:FF:000001">
    <property type="entry name" value="Diguanylate cyclase domain protein"/>
    <property type="match status" value="1"/>
</dbReference>
<evidence type="ECO:0000256" key="2">
    <source>
        <dbReference type="SAM" id="Phobius"/>
    </source>
</evidence>
<accession>A0AAX3DUN0</accession>
<dbReference type="GO" id="GO:0003824">
    <property type="term" value="F:catalytic activity"/>
    <property type="evidence" value="ECO:0007669"/>
    <property type="project" value="UniProtKB-ARBA"/>
</dbReference>
<evidence type="ECO:0000259" key="3">
    <source>
        <dbReference type="PROSITE" id="PS50887"/>
    </source>
</evidence>
<dbReference type="InterPro" id="IPR052163">
    <property type="entry name" value="DGC-Regulatory_Protein"/>
</dbReference>
<dbReference type="CDD" id="cd01949">
    <property type="entry name" value="GGDEF"/>
    <property type="match status" value="1"/>
</dbReference>
<feature type="transmembrane region" description="Helical" evidence="2">
    <location>
        <begin position="190"/>
        <end position="209"/>
    </location>
</feature>
<dbReference type="PANTHER" id="PTHR46663">
    <property type="entry name" value="DIGUANYLATE CYCLASE DGCT-RELATED"/>
    <property type="match status" value="1"/>
</dbReference>